<organism evidence="2 3">
    <name type="scientific">Oryza sativa subsp. japonica</name>
    <name type="common">Rice</name>
    <dbReference type="NCBI Taxonomy" id="39947"/>
    <lineage>
        <taxon>Eukaryota</taxon>
        <taxon>Viridiplantae</taxon>
        <taxon>Streptophyta</taxon>
        <taxon>Embryophyta</taxon>
        <taxon>Tracheophyta</taxon>
        <taxon>Spermatophyta</taxon>
        <taxon>Magnoliopsida</taxon>
        <taxon>Liliopsida</taxon>
        <taxon>Poales</taxon>
        <taxon>Poaceae</taxon>
        <taxon>BOP clade</taxon>
        <taxon>Oryzoideae</taxon>
        <taxon>Oryzeae</taxon>
        <taxon>Oryzinae</taxon>
        <taxon>Oryza</taxon>
        <taxon>Oryza sativa</taxon>
    </lineage>
</organism>
<accession>A0A0P0XDS8</accession>
<sequence length="138" mass="14955">MLLEDGRPKAARRAGGRRARGATAPARREVRSRGGGEVRRRRAASRAAGEPAVACGRPARQRRGRDRRPGVWASGDGEARAGARRRLAGWAARLATVRCAGRRPGWRGDGAVGACVDWRRLATRGRGGWDGKGREVRR</sequence>
<proteinExistence type="predicted"/>
<dbReference type="AlphaFoldDB" id="A0A0P0XDS8"/>
<feature type="compositionally biased region" description="Basic residues" evidence="1">
    <location>
        <begin position="9"/>
        <end position="20"/>
    </location>
</feature>
<dbReference type="FunCoup" id="A0A0P0XDS8">
    <property type="interactions" value="1"/>
</dbReference>
<dbReference type="Gramene" id="Os08t0274150-00">
    <property type="protein sequence ID" value="Os08t0274150-00"/>
    <property type="gene ID" value="Os08g0274150"/>
</dbReference>
<dbReference type="EMBL" id="AP014964">
    <property type="protein sequence ID" value="BAT04667.1"/>
    <property type="molecule type" value="Genomic_DNA"/>
</dbReference>
<gene>
    <name evidence="2" type="ordered locus">Os08g0274150</name>
    <name evidence="2" type="ORF">OSNPB_080274150</name>
</gene>
<dbReference type="Proteomes" id="UP000059680">
    <property type="component" value="Chromosome 8"/>
</dbReference>
<protein>
    <submittedName>
        <fullName evidence="2">Os08g0274150 protein</fullName>
    </submittedName>
</protein>
<reference evidence="2 3" key="3">
    <citation type="journal article" date="2013" name="Rice">
        <title>Improvement of the Oryza sativa Nipponbare reference genome using next generation sequence and optical map data.</title>
        <authorList>
            <person name="Kawahara Y."/>
            <person name="de la Bastide M."/>
            <person name="Hamilton J.P."/>
            <person name="Kanamori H."/>
            <person name="McCombie W.R."/>
            <person name="Ouyang S."/>
            <person name="Schwartz D.C."/>
            <person name="Tanaka T."/>
            <person name="Wu J."/>
            <person name="Zhou S."/>
            <person name="Childs K.L."/>
            <person name="Davidson R.M."/>
            <person name="Lin H."/>
            <person name="Quesada-Ocampo L."/>
            <person name="Vaillancourt B."/>
            <person name="Sakai H."/>
            <person name="Lee S.S."/>
            <person name="Kim J."/>
            <person name="Numa H."/>
            <person name="Itoh T."/>
            <person name="Buell C.R."/>
            <person name="Matsumoto T."/>
        </authorList>
    </citation>
    <scope>NUCLEOTIDE SEQUENCE [LARGE SCALE GENOMIC DNA]</scope>
    <source>
        <strain evidence="3">cv. Nipponbare</strain>
    </source>
</reference>
<evidence type="ECO:0000313" key="2">
    <source>
        <dbReference type="EMBL" id="BAT04667.1"/>
    </source>
</evidence>
<feature type="compositionally biased region" description="Low complexity" evidence="1">
    <location>
        <begin position="45"/>
        <end position="58"/>
    </location>
</feature>
<name>A0A0P0XDS8_ORYSJ</name>
<reference evidence="3" key="1">
    <citation type="journal article" date="2005" name="Nature">
        <title>The map-based sequence of the rice genome.</title>
        <authorList>
            <consortium name="International rice genome sequencing project (IRGSP)"/>
            <person name="Matsumoto T."/>
            <person name="Wu J."/>
            <person name="Kanamori H."/>
            <person name="Katayose Y."/>
            <person name="Fujisawa M."/>
            <person name="Namiki N."/>
            <person name="Mizuno H."/>
            <person name="Yamamoto K."/>
            <person name="Antonio B.A."/>
            <person name="Baba T."/>
            <person name="Sakata K."/>
            <person name="Nagamura Y."/>
            <person name="Aoki H."/>
            <person name="Arikawa K."/>
            <person name="Arita K."/>
            <person name="Bito T."/>
            <person name="Chiden Y."/>
            <person name="Fujitsuka N."/>
            <person name="Fukunaka R."/>
            <person name="Hamada M."/>
            <person name="Harada C."/>
            <person name="Hayashi A."/>
            <person name="Hijishita S."/>
            <person name="Honda M."/>
            <person name="Hosokawa S."/>
            <person name="Ichikawa Y."/>
            <person name="Idonuma A."/>
            <person name="Iijima M."/>
            <person name="Ikeda M."/>
            <person name="Ikeno M."/>
            <person name="Ito K."/>
            <person name="Ito S."/>
            <person name="Ito T."/>
            <person name="Ito Y."/>
            <person name="Ito Y."/>
            <person name="Iwabuchi A."/>
            <person name="Kamiya K."/>
            <person name="Karasawa W."/>
            <person name="Kurita K."/>
            <person name="Katagiri S."/>
            <person name="Kikuta A."/>
            <person name="Kobayashi H."/>
            <person name="Kobayashi N."/>
            <person name="Machita K."/>
            <person name="Maehara T."/>
            <person name="Masukawa M."/>
            <person name="Mizubayashi T."/>
            <person name="Mukai Y."/>
            <person name="Nagasaki H."/>
            <person name="Nagata Y."/>
            <person name="Naito S."/>
            <person name="Nakashima M."/>
            <person name="Nakama Y."/>
            <person name="Nakamichi Y."/>
            <person name="Nakamura M."/>
            <person name="Meguro A."/>
            <person name="Negishi M."/>
            <person name="Ohta I."/>
            <person name="Ohta T."/>
            <person name="Okamoto M."/>
            <person name="Ono N."/>
            <person name="Saji S."/>
            <person name="Sakaguchi M."/>
            <person name="Sakai K."/>
            <person name="Shibata M."/>
            <person name="Shimokawa T."/>
            <person name="Song J."/>
            <person name="Takazaki Y."/>
            <person name="Terasawa K."/>
            <person name="Tsugane M."/>
            <person name="Tsuji K."/>
            <person name="Ueda S."/>
            <person name="Waki K."/>
            <person name="Yamagata H."/>
            <person name="Yamamoto M."/>
            <person name="Yamamoto S."/>
            <person name="Yamane H."/>
            <person name="Yoshiki S."/>
            <person name="Yoshihara R."/>
            <person name="Yukawa K."/>
            <person name="Zhong H."/>
            <person name="Yano M."/>
            <person name="Yuan Q."/>
            <person name="Ouyang S."/>
            <person name="Liu J."/>
            <person name="Jones K.M."/>
            <person name="Gansberger K."/>
            <person name="Moffat K."/>
            <person name="Hill J."/>
            <person name="Bera J."/>
            <person name="Fadrosh D."/>
            <person name="Jin S."/>
            <person name="Johri S."/>
            <person name="Kim M."/>
            <person name="Overton L."/>
            <person name="Reardon M."/>
            <person name="Tsitrin T."/>
            <person name="Vuong H."/>
            <person name="Weaver B."/>
            <person name="Ciecko A."/>
            <person name="Tallon L."/>
            <person name="Jackson J."/>
            <person name="Pai G."/>
            <person name="Aken S.V."/>
            <person name="Utterback T."/>
            <person name="Reidmuller S."/>
            <person name="Feldblyum T."/>
            <person name="Hsiao J."/>
            <person name="Zismann V."/>
            <person name="Iobst S."/>
            <person name="de Vazeille A.R."/>
            <person name="Buell C.R."/>
            <person name="Ying K."/>
            <person name="Li Y."/>
            <person name="Lu T."/>
            <person name="Huang Y."/>
            <person name="Zhao Q."/>
            <person name="Feng Q."/>
            <person name="Zhang L."/>
            <person name="Zhu J."/>
            <person name="Weng Q."/>
            <person name="Mu J."/>
            <person name="Lu Y."/>
            <person name="Fan D."/>
            <person name="Liu Y."/>
            <person name="Guan J."/>
            <person name="Zhang Y."/>
            <person name="Yu S."/>
            <person name="Liu X."/>
            <person name="Zhang Y."/>
            <person name="Hong G."/>
            <person name="Han B."/>
            <person name="Choisne N."/>
            <person name="Demange N."/>
            <person name="Orjeda G."/>
            <person name="Samain S."/>
            <person name="Cattolico L."/>
            <person name="Pelletier E."/>
            <person name="Couloux A."/>
            <person name="Segurens B."/>
            <person name="Wincker P."/>
            <person name="D'Hont A."/>
            <person name="Scarpelli C."/>
            <person name="Weissenbach J."/>
            <person name="Salanoubat M."/>
            <person name="Quetier F."/>
            <person name="Yu Y."/>
            <person name="Kim H.R."/>
            <person name="Rambo T."/>
            <person name="Currie J."/>
            <person name="Collura K."/>
            <person name="Luo M."/>
            <person name="Yang T."/>
            <person name="Ammiraju J.S.S."/>
            <person name="Engler F."/>
            <person name="Soderlund C."/>
            <person name="Wing R.A."/>
            <person name="Palmer L.E."/>
            <person name="de la Bastide M."/>
            <person name="Spiegel L."/>
            <person name="Nascimento L."/>
            <person name="Zutavern T."/>
            <person name="O'Shaughnessy A."/>
            <person name="Dike S."/>
            <person name="Dedhia N."/>
            <person name="Preston R."/>
            <person name="Balija V."/>
            <person name="McCombie W.R."/>
            <person name="Chow T."/>
            <person name="Chen H."/>
            <person name="Chung M."/>
            <person name="Chen C."/>
            <person name="Shaw J."/>
            <person name="Wu H."/>
            <person name="Hsiao K."/>
            <person name="Chao Y."/>
            <person name="Chu M."/>
            <person name="Cheng C."/>
            <person name="Hour A."/>
            <person name="Lee P."/>
            <person name="Lin S."/>
            <person name="Lin Y."/>
            <person name="Liou J."/>
            <person name="Liu S."/>
            <person name="Hsing Y."/>
            <person name="Raghuvanshi S."/>
            <person name="Mohanty A."/>
            <person name="Bharti A.K."/>
            <person name="Gaur A."/>
            <person name="Gupta V."/>
            <person name="Kumar D."/>
            <person name="Ravi V."/>
            <person name="Vij S."/>
            <person name="Kapur A."/>
            <person name="Khurana P."/>
            <person name="Khurana P."/>
            <person name="Khurana J.P."/>
            <person name="Tyagi A.K."/>
            <person name="Gaikwad K."/>
            <person name="Singh A."/>
            <person name="Dalal V."/>
            <person name="Srivastava S."/>
            <person name="Dixit A."/>
            <person name="Pal A.K."/>
            <person name="Ghazi I.A."/>
            <person name="Yadav M."/>
            <person name="Pandit A."/>
            <person name="Bhargava A."/>
            <person name="Sureshbabu K."/>
            <person name="Batra K."/>
            <person name="Sharma T.R."/>
            <person name="Mohapatra T."/>
            <person name="Singh N.K."/>
            <person name="Messing J."/>
            <person name="Nelson A.B."/>
            <person name="Fuks G."/>
            <person name="Kavchok S."/>
            <person name="Keizer G."/>
            <person name="Linton E."/>
            <person name="Llaca V."/>
            <person name="Song R."/>
            <person name="Tanyolac B."/>
            <person name="Young S."/>
            <person name="Ho-Il K."/>
            <person name="Hahn J.H."/>
            <person name="Sangsakoo G."/>
            <person name="Vanavichit A."/>
            <person name="de Mattos Luiz.A.T."/>
            <person name="Zimmer P.D."/>
            <person name="Malone G."/>
            <person name="Dellagostin O."/>
            <person name="de Oliveira A.C."/>
            <person name="Bevan M."/>
            <person name="Bancroft I."/>
            <person name="Minx P."/>
            <person name="Cordum H."/>
            <person name="Wilson R."/>
            <person name="Cheng Z."/>
            <person name="Jin W."/>
            <person name="Jiang J."/>
            <person name="Leong S.A."/>
            <person name="Iwama H."/>
            <person name="Gojobori T."/>
            <person name="Itoh T."/>
            <person name="Niimura Y."/>
            <person name="Fujii Y."/>
            <person name="Habara T."/>
            <person name="Sakai H."/>
            <person name="Sato Y."/>
            <person name="Wilson G."/>
            <person name="Kumar K."/>
            <person name="McCouch S."/>
            <person name="Juretic N."/>
            <person name="Hoen D."/>
            <person name="Wright S."/>
            <person name="Bruskiewich R."/>
            <person name="Bureau T."/>
            <person name="Miyao A."/>
            <person name="Hirochika H."/>
            <person name="Nishikawa T."/>
            <person name="Kadowaki K."/>
            <person name="Sugiura M."/>
            <person name="Burr B."/>
            <person name="Sasaki T."/>
        </authorList>
    </citation>
    <scope>NUCLEOTIDE SEQUENCE [LARGE SCALE GENOMIC DNA]</scope>
    <source>
        <strain evidence="3">cv. Nipponbare</strain>
    </source>
</reference>
<feature type="compositionally biased region" description="Basic and acidic residues" evidence="1">
    <location>
        <begin position="26"/>
        <end position="38"/>
    </location>
</feature>
<dbReference type="InParanoid" id="A0A0P0XDS8"/>
<reference evidence="2 3" key="2">
    <citation type="journal article" date="2013" name="Plant Cell Physiol.">
        <title>Rice Annotation Project Database (RAP-DB): an integrative and interactive database for rice genomics.</title>
        <authorList>
            <person name="Sakai H."/>
            <person name="Lee S.S."/>
            <person name="Tanaka T."/>
            <person name="Numa H."/>
            <person name="Kim J."/>
            <person name="Kawahara Y."/>
            <person name="Wakimoto H."/>
            <person name="Yang C.C."/>
            <person name="Iwamoto M."/>
            <person name="Abe T."/>
            <person name="Yamada Y."/>
            <person name="Muto A."/>
            <person name="Inokuchi H."/>
            <person name="Ikemura T."/>
            <person name="Matsumoto T."/>
            <person name="Sasaki T."/>
            <person name="Itoh T."/>
        </authorList>
    </citation>
    <scope>NUCLEOTIDE SEQUENCE [LARGE SCALE GENOMIC DNA]</scope>
    <source>
        <strain evidence="3">cv. Nipponbare</strain>
    </source>
</reference>
<evidence type="ECO:0000313" key="3">
    <source>
        <dbReference type="Proteomes" id="UP000059680"/>
    </source>
</evidence>
<feature type="region of interest" description="Disordered" evidence="1">
    <location>
        <begin position="1"/>
        <end position="80"/>
    </location>
</feature>
<evidence type="ECO:0000256" key="1">
    <source>
        <dbReference type="SAM" id="MobiDB-lite"/>
    </source>
</evidence>
<keyword evidence="3" id="KW-1185">Reference proteome</keyword>
<dbReference type="PaxDb" id="39947-A0A0P0XDS8"/>